<organism evidence="2 3">
    <name type="scientific">Saliphagus infecundisoli</name>
    <dbReference type="NCBI Taxonomy" id="1849069"/>
    <lineage>
        <taxon>Archaea</taxon>
        <taxon>Methanobacteriati</taxon>
        <taxon>Methanobacteriota</taxon>
        <taxon>Stenosarchaea group</taxon>
        <taxon>Halobacteria</taxon>
        <taxon>Halobacteriales</taxon>
        <taxon>Natrialbaceae</taxon>
        <taxon>Saliphagus</taxon>
    </lineage>
</organism>
<dbReference type="SUPFAM" id="SSF53098">
    <property type="entry name" value="Ribonuclease H-like"/>
    <property type="match status" value="1"/>
</dbReference>
<name>A0ABD5QK74_9EURY</name>
<keyword evidence="3" id="KW-1185">Reference proteome</keyword>
<dbReference type="AlphaFoldDB" id="A0ABD5QK74"/>
<gene>
    <name evidence="2" type="ORF">ACFPFO_16940</name>
</gene>
<sequence length="536" mass="60703">MFKCCSDHSSRLERQTEELIHEDTDLLTMVRGFDFSETGVYEAGKTGWNGRYGYEPMVRAFYCKELAGFTTTELHDYLIDAERARTLGFDPDQFAGNKTAPSRTTLGRAWRDRFPNHLQAFIRTSAERILAVAHEMGNPLGLRTLEPEDKSDLSTRSEQRYITGKAKDVTEALCQIVFPAIDLDRPDDGTRYDDTAFLDLQSYLGLTGTAANQGSRIFDEETTRENGSPDGDTHLHYIKQLEAMEIASMVNGAIGTMMWAAERYYSIDRHVDVAIDITYIAYYGDREEFQMSTGAPPSKSYSWCYKMATVSIVDEEVKFTLGMRPLRGYIPRRVLVEQLLEIASDHVLIGTVYADAEFDGVGVIDAVEEAGLFYLIRKSSDDPVKRFVQDMDHDVGVNQNHEMEGTIPGGNVTVTPTLVGVPSDRKKGATVTFVTNLSVSDATKKARGRTRRVMRRYARRWGIENSYKSIKDFLAWTTSRNTAVRVFYFGFAVILYDMWLVVDLLVQVSLDIERRLKPRVPARTFLNIVRKEVPVT</sequence>
<evidence type="ECO:0000313" key="3">
    <source>
        <dbReference type="Proteomes" id="UP001595925"/>
    </source>
</evidence>
<accession>A0ABD5QK74</accession>
<evidence type="ECO:0000259" key="1">
    <source>
        <dbReference type="Pfam" id="PF01609"/>
    </source>
</evidence>
<comment type="caution">
    <text evidence="2">The sequence shown here is derived from an EMBL/GenBank/DDBJ whole genome shotgun (WGS) entry which is preliminary data.</text>
</comment>
<dbReference type="EMBL" id="JBHSJG010000048">
    <property type="protein sequence ID" value="MFC4989409.1"/>
    <property type="molecule type" value="Genomic_DNA"/>
</dbReference>
<evidence type="ECO:0000313" key="2">
    <source>
        <dbReference type="EMBL" id="MFC4989409.1"/>
    </source>
</evidence>
<dbReference type="InterPro" id="IPR012337">
    <property type="entry name" value="RNaseH-like_sf"/>
</dbReference>
<dbReference type="InterPro" id="IPR002559">
    <property type="entry name" value="Transposase_11"/>
</dbReference>
<dbReference type="Pfam" id="PF01609">
    <property type="entry name" value="DDE_Tnp_1"/>
    <property type="match status" value="1"/>
</dbReference>
<feature type="domain" description="Transposase IS4-like" evidence="1">
    <location>
        <begin position="299"/>
        <end position="482"/>
    </location>
</feature>
<proteinExistence type="predicted"/>
<dbReference type="RefSeq" id="WP_224829291.1">
    <property type="nucleotide sequence ID" value="NZ_JAIVEF010000018.1"/>
</dbReference>
<reference evidence="2 3" key="1">
    <citation type="journal article" date="2019" name="Int. J. Syst. Evol. Microbiol.">
        <title>The Global Catalogue of Microorganisms (GCM) 10K type strain sequencing project: providing services to taxonomists for standard genome sequencing and annotation.</title>
        <authorList>
            <consortium name="The Broad Institute Genomics Platform"/>
            <consortium name="The Broad Institute Genome Sequencing Center for Infectious Disease"/>
            <person name="Wu L."/>
            <person name="Ma J."/>
        </authorList>
    </citation>
    <scope>NUCLEOTIDE SEQUENCE [LARGE SCALE GENOMIC DNA]</scope>
    <source>
        <strain evidence="2 3">CGMCC 1.15824</strain>
    </source>
</reference>
<protein>
    <submittedName>
        <fullName evidence="2">Transposase</fullName>
    </submittedName>
</protein>
<dbReference type="Proteomes" id="UP001595925">
    <property type="component" value="Unassembled WGS sequence"/>
</dbReference>